<name>A0ABU2N231_9ACTN</name>
<dbReference type="EMBL" id="JAVREL010000035">
    <property type="protein sequence ID" value="MDT0347578.1"/>
    <property type="molecule type" value="Genomic_DNA"/>
</dbReference>
<organism evidence="3 4">
    <name type="scientific">Streptomyces litchfieldiae</name>
    <dbReference type="NCBI Taxonomy" id="3075543"/>
    <lineage>
        <taxon>Bacteria</taxon>
        <taxon>Bacillati</taxon>
        <taxon>Actinomycetota</taxon>
        <taxon>Actinomycetes</taxon>
        <taxon>Kitasatosporales</taxon>
        <taxon>Streptomycetaceae</taxon>
        <taxon>Streptomyces</taxon>
    </lineage>
</organism>
<dbReference type="Pfam" id="PF07883">
    <property type="entry name" value="Cupin_2"/>
    <property type="match status" value="1"/>
</dbReference>
<comment type="caution">
    <text evidence="3">The sequence shown here is derived from an EMBL/GenBank/DDBJ whole genome shotgun (WGS) entry which is preliminary data.</text>
</comment>
<proteinExistence type="predicted"/>
<evidence type="ECO:0000256" key="1">
    <source>
        <dbReference type="SAM" id="Phobius"/>
    </source>
</evidence>
<dbReference type="InterPro" id="IPR014710">
    <property type="entry name" value="RmlC-like_jellyroll"/>
</dbReference>
<sequence length="263" mass="28240">MRAGILATFLIVTGHFAAYTFVSPALQRLSGIDERLVGPLLFGFGLAGMAGNFLAGAALARAPHRTVLVITVTLAAAMPLYVLLGRGPVGGAALLIGRPHNRADGRETLMTMAYLAQPEQQKLEWLDGGTFSVLLGKDATEGRLTVGRFDVARGEAPPFHLHTREDEVFLLLKGTALVWSGEEEHELREGGIVYLPRDVPHSYRITSDRADLLMIATPGGIEGMFRHAGRDLAEPRPEGFEIPKSLLAEAAGLYGNVVVGPPR</sequence>
<keyword evidence="4" id="KW-1185">Reference proteome</keyword>
<dbReference type="InterPro" id="IPR053146">
    <property type="entry name" value="QDO-like"/>
</dbReference>
<dbReference type="InterPro" id="IPR013096">
    <property type="entry name" value="Cupin_2"/>
</dbReference>
<accession>A0ABU2N231</accession>
<dbReference type="RefSeq" id="WP_311708704.1">
    <property type="nucleotide sequence ID" value="NZ_JAVREL010000035.1"/>
</dbReference>
<keyword evidence="1" id="KW-1133">Transmembrane helix</keyword>
<feature type="domain" description="Cupin type-2" evidence="2">
    <location>
        <begin position="148"/>
        <end position="214"/>
    </location>
</feature>
<evidence type="ECO:0000313" key="4">
    <source>
        <dbReference type="Proteomes" id="UP001183246"/>
    </source>
</evidence>
<dbReference type="InterPro" id="IPR011051">
    <property type="entry name" value="RmlC_Cupin_sf"/>
</dbReference>
<dbReference type="SUPFAM" id="SSF103473">
    <property type="entry name" value="MFS general substrate transporter"/>
    <property type="match status" value="1"/>
</dbReference>
<evidence type="ECO:0000313" key="3">
    <source>
        <dbReference type="EMBL" id="MDT0347578.1"/>
    </source>
</evidence>
<evidence type="ECO:0000259" key="2">
    <source>
        <dbReference type="Pfam" id="PF07883"/>
    </source>
</evidence>
<dbReference type="InterPro" id="IPR036259">
    <property type="entry name" value="MFS_trans_sf"/>
</dbReference>
<reference evidence="4" key="1">
    <citation type="submission" date="2023-07" db="EMBL/GenBank/DDBJ databases">
        <title>30 novel species of actinomycetes from the DSMZ collection.</title>
        <authorList>
            <person name="Nouioui I."/>
        </authorList>
    </citation>
    <scope>NUCLEOTIDE SEQUENCE [LARGE SCALE GENOMIC DNA]</scope>
    <source>
        <strain evidence="4">DSM 44938</strain>
    </source>
</reference>
<dbReference type="Proteomes" id="UP001183246">
    <property type="component" value="Unassembled WGS sequence"/>
</dbReference>
<protein>
    <submittedName>
        <fullName evidence="3">Cupin domain-containing protein</fullName>
    </submittedName>
</protein>
<keyword evidence="1" id="KW-0812">Transmembrane</keyword>
<dbReference type="PANTHER" id="PTHR36440">
    <property type="entry name" value="PUTATIVE (AFU_ORTHOLOGUE AFUA_8G07350)-RELATED"/>
    <property type="match status" value="1"/>
</dbReference>
<keyword evidence="1" id="KW-0472">Membrane</keyword>
<gene>
    <name evidence="3" type="ORF">RM590_34175</name>
</gene>
<feature type="transmembrane region" description="Helical" evidence="1">
    <location>
        <begin position="41"/>
        <end position="60"/>
    </location>
</feature>
<dbReference type="PANTHER" id="PTHR36440:SF1">
    <property type="entry name" value="PUTATIVE (AFU_ORTHOLOGUE AFUA_8G07350)-RELATED"/>
    <property type="match status" value="1"/>
</dbReference>
<dbReference type="Gene3D" id="2.60.120.10">
    <property type="entry name" value="Jelly Rolls"/>
    <property type="match status" value="1"/>
</dbReference>
<feature type="transmembrane region" description="Helical" evidence="1">
    <location>
        <begin position="67"/>
        <end position="84"/>
    </location>
</feature>
<dbReference type="SUPFAM" id="SSF51182">
    <property type="entry name" value="RmlC-like cupins"/>
    <property type="match status" value="1"/>
</dbReference>